<gene>
    <name evidence="13" type="ORF">EDD76_11121</name>
</gene>
<keyword evidence="4 13" id="KW-0645">Protease</keyword>
<name>A0A4R1QSR4_9FIRM</name>
<evidence type="ECO:0000256" key="1">
    <source>
        <dbReference type="ARBA" id="ARBA00001947"/>
    </source>
</evidence>
<evidence type="ECO:0000313" key="13">
    <source>
        <dbReference type="EMBL" id="TCL56527.1"/>
    </source>
</evidence>
<dbReference type="EC" id="3.4.24.-" evidence="11"/>
<dbReference type="SUPFAM" id="SSF50156">
    <property type="entry name" value="PDZ domain-like"/>
    <property type="match status" value="1"/>
</dbReference>
<dbReference type="InterPro" id="IPR008915">
    <property type="entry name" value="Peptidase_M50"/>
</dbReference>
<dbReference type="GO" id="GO:0004222">
    <property type="term" value="F:metalloendopeptidase activity"/>
    <property type="evidence" value="ECO:0007669"/>
    <property type="project" value="InterPro"/>
</dbReference>
<evidence type="ECO:0000256" key="6">
    <source>
        <dbReference type="ARBA" id="ARBA00022801"/>
    </source>
</evidence>
<keyword evidence="6 11" id="KW-0378">Hydrolase</keyword>
<evidence type="ECO:0000256" key="2">
    <source>
        <dbReference type="ARBA" id="ARBA00004141"/>
    </source>
</evidence>
<dbReference type="GO" id="GO:0046872">
    <property type="term" value="F:metal ion binding"/>
    <property type="evidence" value="ECO:0007669"/>
    <property type="project" value="UniProtKB-KW"/>
</dbReference>
<dbReference type="NCBIfam" id="TIGR00054">
    <property type="entry name" value="RIP metalloprotease RseP"/>
    <property type="match status" value="1"/>
</dbReference>
<evidence type="ECO:0000256" key="11">
    <source>
        <dbReference type="RuleBase" id="RU362031"/>
    </source>
</evidence>
<comment type="caution">
    <text evidence="13">The sequence shown here is derived from an EMBL/GenBank/DDBJ whole genome shotgun (WGS) entry which is preliminary data.</text>
</comment>
<evidence type="ECO:0000259" key="12">
    <source>
        <dbReference type="PROSITE" id="PS50106"/>
    </source>
</evidence>
<keyword evidence="7 11" id="KW-0862">Zinc</keyword>
<keyword evidence="10 11" id="KW-0472">Membrane</keyword>
<dbReference type="EMBL" id="SLUO01000011">
    <property type="protein sequence ID" value="TCL56527.1"/>
    <property type="molecule type" value="Genomic_DNA"/>
</dbReference>
<dbReference type="InterPro" id="IPR004387">
    <property type="entry name" value="Pept_M50_Zn"/>
</dbReference>
<dbReference type="PROSITE" id="PS50106">
    <property type="entry name" value="PDZ"/>
    <property type="match status" value="1"/>
</dbReference>
<keyword evidence="5 11" id="KW-0812">Transmembrane</keyword>
<evidence type="ECO:0000256" key="8">
    <source>
        <dbReference type="ARBA" id="ARBA00022989"/>
    </source>
</evidence>
<proteinExistence type="inferred from homology"/>
<dbReference type="InterPro" id="IPR001478">
    <property type="entry name" value="PDZ"/>
</dbReference>
<dbReference type="SMART" id="SM00228">
    <property type="entry name" value="PDZ"/>
    <property type="match status" value="1"/>
</dbReference>
<evidence type="ECO:0000256" key="5">
    <source>
        <dbReference type="ARBA" id="ARBA00022692"/>
    </source>
</evidence>
<comment type="similarity">
    <text evidence="3 11">Belongs to the peptidase M50B family.</text>
</comment>
<feature type="transmembrane region" description="Helical" evidence="11">
    <location>
        <begin position="274"/>
        <end position="295"/>
    </location>
</feature>
<dbReference type="STRING" id="1469948.GCA_000732725_01508"/>
<evidence type="ECO:0000256" key="10">
    <source>
        <dbReference type="ARBA" id="ARBA00023136"/>
    </source>
</evidence>
<feature type="transmembrane region" description="Helical" evidence="11">
    <location>
        <begin position="324"/>
        <end position="343"/>
    </location>
</feature>
<feature type="transmembrane region" description="Helical" evidence="11">
    <location>
        <begin position="95"/>
        <end position="119"/>
    </location>
</feature>
<keyword evidence="8 11" id="KW-1133">Transmembrane helix</keyword>
<comment type="cofactor">
    <cofactor evidence="1 11">
        <name>Zn(2+)</name>
        <dbReference type="ChEBI" id="CHEBI:29105"/>
    </cofactor>
</comment>
<organism evidence="13 14">
    <name type="scientific">Kineothrix alysoides</name>
    <dbReference type="NCBI Taxonomy" id="1469948"/>
    <lineage>
        <taxon>Bacteria</taxon>
        <taxon>Bacillati</taxon>
        <taxon>Bacillota</taxon>
        <taxon>Clostridia</taxon>
        <taxon>Lachnospirales</taxon>
        <taxon>Lachnospiraceae</taxon>
        <taxon>Kineothrix</taxon>
    </lineage>
</organism>
<reference evidence="13 14" key="1">
    <citation type="submission" date="2019-03" db="EMBL/GenBank/DDBJ databases">
        <title>Genomic Encyclopedia of Type Strains, Phase IV (KMG-IV): sequencing the most valuable type-strain genomes for metagenomic binning, comparative biology and taxonomic classification.</title>
        <authorList>
            <person name="Goeker M."/>
        </authorList>
    </citation>
    <scope>NUCLEOTIDE SEQUENCE [LARGE SCALE GENOMIC DNA]</scope>
    <source>
        <strain evidence="13 14">DSM 100556</strain>
    </source>
</reference>
<evidence type="ECO:0000256" key="7">
    <source>
        <dbReference type="ARBA" id="ARBA00022833"/>
    </source>
</evidence>
<dbReference type="Proteomes" id="UP000295718">
    <property type="component" value="Unassembled WGS sequence"/>
</dbReference>
<keyword evidence="11" id="KW-0479">Metal-binding</keyword>
<feature type="domain" description="PDZ" evidence="12">
    <location>
        <begin position="126"/>
        <end position="155"/>
    </location>
</feature>
<keyword evidence="9 11" id="KW-0482">Metalloprotease</keyword>
<dbReference type="PANTHER" id="PTHR42837:SF2">
    <property type="entry name" value="MEMBRANE METALLOPROTEASE ARASP2, CHLOROPLASTIC-RELATED"/>
    <property type="match status" value="1"/>
</dbReference>
<dbReference type="GO" id="GO:0016020">
    <property type="term" value="C:membrane"/>
    <property type="evidence" value="ECO:0007669"/>
    <property type="project" value="UniProtKB-SubCell"/>
</dbReference>
<dbReference type="PANTHER" id="PTHR42837">
    <property type="entry name" value="REGULATOR OF SIGMA-E PROTEASE RSEP"/>
    <property type="match status" value="1"/>
</dbReference>
<evidence type="ECO:0000256" key="3">
    <source>
        <dbReference type="ARBA" id="ARBA00007931"/>
    </source>
</evidence>
<dbReference type="Pfam" id="PF17820">
    <property type="entry name" value="PDZ_6"/>
    <property type="match status" value="1"/>
</dbReference>
<keyword evidence="14" id="KW-1185">Reference proteome</keyword>
<dbReference type="Pfam" id="PF02163">
    <property type="entry name" value="Peptidase_M50"/>
    <property type="match status" value="1"/>
</dbReference>
<dbReference type="InterPro" id="IPR036034">
    <property type="entry name" value="PDZ_sf"/>
</dbReference>
<dbReference type="GO" id="GO:0006508">
    <property type="term" value="P:proteolysis"/>
    <property type="evidence" value="ECO:0007669"/>
    <property type="project" value="UniProtKB-KW"/>
</dbReference>
<dbReference type="Gene3D" id="2.30.42.10">
    <property type="match status" value="1"/>
</dbReference>
<dbReference type="AlphaFoldDB" id="A0A4R1QSR4"/>
<protein>
    <recommendedName>
        <fullName evidence="11">Zinc metalloprotease</fullName>
        <ecNumber evidence="11">3.4.24.-</ecNumber>
    </recommendedName>
</protein>
<dbReference type="CDD" id="cd06163">
    <property type="entry name" value="S2P-M50_PDZ_RseP-like"/>
    <property type="match status" value="1"/>
</dbReference>
<accession>A0A4R1QSR4</accession>
<comment type="subcellular location">
    <subcellularLocation>
        <location evidence="2">Membrane</location>
        <topology evidence="2">Multi-pass membrane protein</topology>
    </subcellularLocation>
</comment>
<dbReference type="InterPro" id="IPR041489">
    <property type="entry name" value="PDZ_6"/>
</dbReference>
<evidence type="ECO:0000313" key="14">
    <source>
        <dbReference type="Proteomes" id="UP000295718"/>
    </source>
</evidence>
<sequence length="351" mass="38183">MTITIILFLIIFGVIVISHELGHFLLAKKNGIRVLEFAIGMGPTLFHFKKGETVYSLKIFPIGGACIFDGEDGLKSENGEKDEGSFLSASVWARISSVVAGPLFNFLLAFLLALVIVAFTGSDRPIIQEITPGGAAQAAGMESGDLITKINGEKIHLYRQVNLISALNHGEDLNIDFVRGGEKYSVTLTPIYDSAAGRYYIGLTGAGEYFKCNALQVFQYSYYELEYWVRATFKSLGMLFTGQVTKDDMAGPVGIAQIVGDTYEEVKPYGIGSVVFSMMNIAILLSVNLGILNLLPFPALDGGRLVFLLIEAVRGKPVPPEKEGIVHLAGMAALMILMVFVLFNDISRLFS</sequence>
<evidence type="ECO:0000256" key="9">
    <source>
        <dbReference type="ARBA" id="ARBA00023049"/>
    </source>
</evidence>
<evidence type="ECO:0000256" key="4">
    <source>
        <dbReference type="ARBA" id="ARBA00022670"/>
    </source>
</evidence>